<proteinExistence type="predicted"/>
<gene>
    <name evidence="8" type="ORF">PSON_ATCC_30995.1.T0050553</name>
</gene>
<keyword evidence="9" id="KW-1185">Reference proteome</keyword>
<dbReference type="OrthoDB" id="425602at2759"/>
<keyword evidence="4" id="KW-0547">Nucleotide-binding</keyword>
<reference evidence="8" key="1">
    <citation type="submission" date="2021-01" db="EMBL/GenBank/DDBJ databases">
        <authorList>
            <consortium name="Genoscope - CEA"/>
            <person name="William W."/>
        </authorList>
    </citation>
    <scope>NUCLEOTIDE SEQUENCE</scope>
</reference>
<evidence type="ECO:0000256" key="6">
    <source>
        <dbReference type="ARBA" id="ARBA00022840"/>
    </source>
</evidence>
<dbReference type="PANTHER" id="PTHR10344">
    <property type="entry name" value="THYMIDYLATE KINASE"/>
    <property type="match status" value="1"/>
</dbReference>
<evidence type="ECO:0000256" key="5">
    <source>
        <dbReference type="ARBA" id="ARBA00022777"/>
    </source>
</evidence>
<keyword evidence="2" id="KW-0808">Transferase</keyword>
<dbReference type="GO" id="GO:0005829">
    <property type="term" value="C:cytosol"/>
    <property type="evidence" value="ECO:0007669"/>
    <property type="project" value="TreeGrafter"/>
</dbReference>
<dbReference type="GO" id="GO:0004550">
    <property type="term" value="F:nucleoside diphosphate kinase activity"/>
    <property type="evidence" value="ECO:0007669"/>
    <property type="project" value="TreeGrafter"/>
</dbReference>
<dbReference type="GO" id="GO:0006233">
    <property type="term" value="P:dTDP biosynthetic process"/>
    <property type="evidence" value="ECO:0007669"/>
    <property type="project" value="InterPro"/>
</dbReference>
<evidence type="ECO:0000256" key="2">
    <source>
        <dbReference type="ARBA" id="ARBA00022679"/>
    </source>
</evidence>
<evidence type="ECO:0000313" key="8">
    <source>
        <dbReference type="EMBL" id="CAD8051394.1"/>
    </source>
</evidence>
<dbReference type="InterPro" id="IPR039430">
    <property type="entry name" value="Thymidylate_kin-like_dom"/>
</dbReference>
<evidence type="ECO:0000256" key="4">
    <source>
        <dbReference type="ARBA" id="ARBA00022741"/>
    </source>
</evidence>
<dbReference type="GO" id="GO:0006235">
    <property type="term" value="P:dTTP biosynthetic process"/>
    <property type="evidence" value="ECO:0007669"/>
    <property type="project" value="TreeGrafter"/>
</dbReference>
<keyword evidence="3" id="KW-0545">Nucleotide biosynthesis</keyword>
<evidence type="ECO:0000256" key="1">
    <source>
        <dbReference type="ARBA" id="ARBA00012980"/>
    </source>
</evidence>
<dbReference type="Proteomes" id="UP000692954">
    <property type="component" value="Unassembled WGS sequence"/>
</dbReference>
<evidence type="ECO:0000313" key="9">
    <source>
        <dbReference type="Proteomes" id="UP000692954"/>
    </source>
</evidence>
<dbReference type="AlphaFoldDB" id="A0A8S1KKD7"/>
<feature type="domain" description="Thymidylate kinase-like" evidence="7">
    <location>
        <begin position="34"/>
        <end position="119"/>
    </location>
</feature>
<dbReference type="PROSITE" id="PS01331">
    <property type="entry name" value="THYMIDYLATE_KINASE"/>
    <property type="match status" value="1"/>
</dbReference>
<dbReference type="EMBL" id="CAJJDN010000005">
    <property type="protein sequence ID" value="CAD8051394.1"/>
    <property type="molecule type" value="Genomic_DNA"/>
</dbReference>
<sequence length="152" mass="18012">MNLSKITFRKFECKKISFPDRTTQLRLIIQIIQKEHDTFIQKELQNDTNIVSDRYAYSGVAFSATKNLTIEWCKVPDSGLIIQSDMTFYLTGPIEKLSQRGDFGKEIYENSSFQNKMKAFLINQHFKRTFTKLMLLRVLMKFKQKFQTIYKN</sequence>
<dbReference type="Pfam" id="PF02223">
    <property type="entry name" value="Thymidylate_kin"/>
    <property type="match status" value="1"/>
</dbReference>
<dbReference type="GO" id="GO:0005739">
    <property type="term" value="C:mitochondrion"/>
    <property type="evidence" value="ECO:0007669"/>
    <property type="project" value="TreeGrafter"/>
</dbReference>
<evidence type="ECO:0000256" key="3">
    <source>
        <dbReference type="ARBA" id="ARBA00022727"/>
    </source>
</evidence>
<dbReference type="PANTHER" id="PTHR10344:SF1">
    <property type="entry name" value="THYMIDYLATE KINASE"/>
    <property type="match status" value="1"/>
</dbReference>
<dbReference type="GO" id="GO:0005634">
    <property type="term" value="C:nucleus"/>
    <property type="evidence" value="ECO:0007669"/>
    <property type="project" value="TreeGrafter"/>
</dbReference>
<dbReference type="GO" id="GO:0006227">
    <property type="term" value="P:dUDP biosynthetic process"/>
    <property type="evidence" value="ECO:0007669"/>
    <property type="project" value="TreeGrafter"/>
</dbReference>
<dbReference type="GO" id="GO:0005524">
    <property type="term" value="F:ATP binding"/>
    <property type="evidence" value="ECO:0007669"/>
    <property type="project" value="UniProtKB-KW"/>
</dbReference>
<keyword evidence="5" id="KW-0418">Kinase</keyword>
<comment type="caution">
    <text evidence="8">The sequence shown here is derived from an EMBL/GenBank/DDBJ whole genome shotgun (WGS) entry which is preliminary data.</text>
</comment>
<protein>
    <recommendedName>
        <fullName evidence="1">dTMP kinase</fullName>
        <ecNumber evidence="1">2.7.4.9</ecNumber>
    </recommendedName>
</protein>
<name>A0A8S1KKD7_9CILI</name>
<keyword evidence="6" id="KW-0067">ATP-binding</keyword>
<accession>A0A8S1KKD7</accession>
<evidence type="ECO:0000259" key="7">
    <source>
        <dbReference type="Pfam" id="PF02223"/>
    </source>
</evidence>
<organism evidence="8 9">
    <name type="scientific">Paramecium sonneborni</name>
    <dbReference type="NCBI Taxonomy" id="65129"/>
    <lineage>
        <taxon>Eukaryota</taxon>
        <taxon>Sar</taxon>
        <taxon>Alveolata</taxon>
        <taxon>Ciliophora</taxon>
        <taxon>Intramacronucleata</taxon>
        <taxon>Oligohymenophorea</taxon>
        <taxon>Peniculida</taxon>
        <taxon>Parameciidae</taxon>
        <taxon>Paramecium</taxon>
    </lineage>
</organism>
<dbReference type="EC" id="2.7.4.9" evidence="1"/>
<dbReference type="GO" id="GO:0004798">
    <property type="term" value="F:dTMP kinase activity"/>
    <property type="evidence" value="ECO:0007669"/>
    <property type="project" value="UniProtKB-EC"/>
</dbReference>
<dbReference type="InterPro" id="IPR018095">
    <property type="entry name" value="Thymidylate_kin_CS"/>
</dbReference>